<dbReference type="KEGG" id="abs:AZOBR_190034"/>
<dbReference type="AlphaFoldDB" id="A0A9P1NMZ5"/>
<gene>
    <name evidence="1" type="ORF">AZOBR_190034</name>
</gene>
<proteinExistence type="predicted"/>
<evidence type="ECO:0000313" key="1">
    <source>
        <dbReference type="EMBL" id="CCC99289.1"/>
    </source>
</evidence>
<evidence type="ECO:0000313" key="2">
    <source>
        <dbReference type="Proteomes" id="UP000007319"/>
    </source>
</evidence>
<dbReference type="EMBL" id="HE577327">
    <property type="protein sequence ID" value="CCC99289.1"/>
    <property type="molecule type" value="Genomic_DNA"/>
</dbReference>
<sequence length="70" mass="7511">MSTETWALPTLVRASSPSSKSRSAIDILAQLIVAFLLTPLFPELCPTSLNHSGFCCLTANDSKAKAPRFS</sequence>
<protein>
    <submittedName>
        <fullName evidence="1">Uncharacterized protein</fullName>
    </submittedName>
</protein>
<accession>A0A9P1NMZ5</accession>
<name>A0A9P1NMZ5_9PROT</name>
<keyword evidence="2" id="KW-1185">Reference proteome</keyword>
<organism evidence="1 2">
    <name type="scientific">Azospirillum baldaniorum</name>
    <dbReference type="NCBI Taxonomy" id="1064539"/>
    <lineage>
        <taxon>Bacteria</taxon>
        <taxon>Pseudomonadati</taxon>
        <taxon>Pseudomonadota</taxon>
        <taxon>Alphaproteobacteria</taxon>
        <taxon>Rhodospirillales</taxon>
        <taxon>Azospirillaceae</taxon>
        <taxon>Azospirillum</taxon>
    </lineage>
</organism>
<reference evidence="1 2" key="1">
    <citation type="journal article" date="2011" name="PLoS Genet.">
        <title>Azospirillum genomes reveal transition of bacteria from aquatic to terrestrial environments.</title>
        <authorList>
            <person name="Wisniewski-Dye F."/>
            <person name="Borziak K."/>
            <person name="Khalsa-Moyers G."/>
            <person name="Alexandre G."/>
            <person name="Sukharnikov L.O."/>
            <person name="Wuichet K."/>
            <person name="Hurst G.B."/>
            <person name="McDonald W.H."/>
            <person name="Robertson J.S."/>
            <person name="Barbe V."/>
            <person name="Calteau A."/>
            <person name="Rouy Z."/>
            <person name="Mangenot S."/>
            <person name="Prigent-Combaret C."/>
            <person name="Normand P."/>
            <person name="Boyer M."/>
            <person name="Siguier P."/>
            <person name="Dessaux Y."/>
            <person name="Elmerich C."/>
            <person name="Condemine G."/>
            <person name="Krishnen G."/>
            <person name="Kennedy I."/>
            <person name="Paterson A.H."/>
            <person name="Gonzalez V."/>
            <person name="Mavingui P."/>
            <person name="Zhulin I.B."/>
        </authorList>
    </citation>
    <scope>NUCLEOTIDE SEQUENCE [LARGE SCALE GENOMIC DNA]</scope>
    <source>
        <strain evidence="1 2">Sp245</strain>
    </source>
</reference>
<dbReference type="Proteomes" id="UP000007319">
    <property type="component" value="Chromosome"/>
</dbReference>